<gene>
    <name evidence="1" type="ORF">H5410_013434</name>
</gene>
<name>A0A9J6AUM1_SOLCO</name>
<sequence>MGDKIKIRADEKIDRVMTKLCEKRQQQQQQHTKNKTKVLAKTLEVLRFYQILSSQIWISLEPSKWARPVGSA</sequence>
<accession>A0A9J6AUM1</accession>
<comment type="caution">
    <text evidence="1">The sequence shown here is derived from an EMBL/GenBank/DDBJ whole genome shotgun (WGS) entry which is preliminary data.</text>
</comment>
<protein>
    <submittedName>
        <fullName evidence="1">Uncharacterized protein</fullName>
    </submittedName>
</protein>
<organism evidence="1 2">
    <name type="scientific">Solanum commersonii</name>
    <name type="common">Commerson's wild potato</name>
    <name type="synonym">Commerson's nightshade</name>
    <dbReference type="NCBI Taxonomy" id="4109"/>
    <lineage>
        <taxon>Eukaryota</taxon>
        <taxon>Viridiplantae</taxon>
        <taxon>Streptophyta</taxon>
        <taxon>Embryophyta</taxon>
        <taxon>Tracheophyta</taxon>
        <taxon>Spermatophyta</taxon>
        <taxon>Magnoliopsida</taxon>
        <taxon>eudicotyledons</taxon>
        <taxon>Gunneridae</taxon>
        <taxon>Pentapetalae</taxon>
        <taxon>asterids</taxon>
        <taxon>lamiids</taxon>
        <taxon>Solanales</taxon>
        <taxon>Solanaceae</taxon>
        <taxon>Solanoideae</taxon>
        <taxon>Solaneae</taxon>
        <taxon>Solanum</taxon>
    </lineage>
</organism>
<dbReference type="Proteomes" id="UP000824120">
    <property type="component" value="Chromosome 2"/>
</dbReference>
<keyword evidence="2" id="KW-1185">Reference proteome</keyword>
<dbReference type="EMBL" id="JACXVP010000002">
    <property type="protein sequence ID" value="KAG5628216.1"/>
    <property type="molecule type" value="Genomic_DNA"/>
</dbReference>
<proteinExistence type="predicted"/>
<dbReference type="AlphaFoldDB" id="A0A9J6AUM1"/>
<reference evidence="1 2" key="1">
    <citation type="submission" date="2020-09" db="EMBL/GenBank/DDBJ databases">
        <title>De no assembly of potato wild relative species, Solanum commersonii.</title>
        <authorList>
            <person name="Cho K."/>
        </authorList>
    </citation>
    <scope>NUCLEOTIDE SEQUENCE [LARGE SCALE GENOMIC DNA]</scope>
    <source>
        <strain evidence="1">LZ3.2</strain>
        <tissue evidence="1">Leaf</tissue>
    </source>
</reference>
<evidence type="ECO:0000313" key="2">
    <source>
        <dbReference type="Proteomes" id="UP000824120"/>
    </source>
</evidence>
<evidence type="ECO:0000313" key="1">
    <source>
        <dbReference type="EMBL" id="KAG5628216.1"/>
    </source>
</evidence>